<evidence type="ECO:0000313" key="2">
    <source>
        <dbReference type="Proteomes" id="UP000011541"/>
    </source>
</evidence>
<proteinExistence type="predicted"/>
<protein>
    <recommendedName>
        <fullName evidence="3">Lipoate--protein ligase</fullName>
    </recommendedName>
</protein>
<dbReference type="STRING" id="1208920.CONE_0576"/>
<organism evidence="1 2">
    <name type="scientific">Candidatus Kinetoplastidibacterium stringomonadis TCC290E</name>
    <dbReference type="NCBI Taxonomy" id="1208920"/>
    <lineage>
        <taxon>Bacteria</taxon>
        <taxon>Pseudomonadati</taxon>
        <taxon>Pseudomonadota</taxon>
        <taxon>Betaproteobacteria</taxon>
        <taxon>Candidatus Kinetoplastidibacterium</taxon>
    </lineage>
</organism>
<gene>
    <name evidence="1" type="ORF">CONE_0576</name>
</gene>
<dbReference type="eggNOG" id="COG0095">
    <property type="taxonomic scope" value="Bacteria"/>
</dbReference>
<dbReference type="Proteomes" id="UP000011541">
    <property type="component" value="Chromosome"/>
</dbReference>
<sequence length="98" mass="11053">MIGISVIHVGYKVPNGKLIEIDFEITEDKKFKNVQISGDFFLEPPEFLDIINNKLNGLPISSNELDIKYVIEKSIDENVEMFGFSPVDIAIAIKRAII</sequence>
<dbReference type="EMBL" id="CP003805">
    <property type="protein sequence ID" value="AGF48341.1"/>
    <property type="molecule type" value="Genomic_DNA"/>
</dbReference>
<accession>M1LWA0</accession>
<dbReference type="PATRIC" id="fig|1208920.3.peg.329"/>
<dbReference type="HOGENOM" id="CLU_181210_1_1_4"/>
<dbReference type="KEGG" id="kon:CONE_0576"/>
<reference evidence="1 2" key="1">
    <citation type="journal article" date="2013" name="Genome Biol. Evol.">
        <title>Genome evolution and phylogenomic analysis of candidatus kinetoplastibacterium, the betaproteobacterial endosymbionts of strigomonas and angomonas.</title>
        <authorList>
            <person name="Alves J.M."/>
            <person name="Serrano M.G."/>
            <person name="Maia da Silva F."/>
            <person name="Voegtly L.J."/>
            <person name="Matveyev A.V."/>
            <person name="Teixeira M.M."/>
            <person name="Camargo E.P."/>
            <person name="Buck G.A."/>
        </authorList>
    </citation>
    <scope>NUCLEOTIDE SEQUENCE [LARGE SCALE GENOMIC DNA]</scope>
    <source>
        <strain evidence="1 2">TCC290E</strain>
    </source>
</reference>
<dbReference type="AlphaFoldDB" id="M1LWA0"/>
<keyword evidence="2" id="KW-1185">Reference proteome</keyword>
<name>M1LWA0_9PROT</name>
<dbReference type="Gene3D" id="3.30.390.50">
    <property type="entry name" value="CO dehydrogenase flavoprotein, C-terminal domain"/>
    <property type="match status" value="1"/>
</dbReference>
<evidence type="ECO:0000313" key="1">
    <source>
        <dbReference type="EMBL" id="AGF48341.1"/>
    </source>
</evidence>
<evidence type="ECO:0008006" key="3">
    <source>
        <dbReference type="Google" id="ProtNLM"/>
    </source>
</evidence>